<dbReference type="GO" id="GO:0051479">
    <property type="term" value="P:mannosylglycerate biosynthetic process"/>
    <property type="evidence" value="ECO:0007669"/>
    <property type="project" value="InterPro"/>
</dbReference>
<dbReference type="GO" id="GO:0050531">
    <property type="term" value="F:mannosyl-3-phosphoglycerate phosphatase activity"/>
    <property type="evidence" value="ECO:0007669"/>
    <property type="project" value="InterPro"/>
</dbReference>
<dbReference type="GO" id="GO:0000287">
    <property type="term" value="F:magnesium ion binding"/>
    <property type="evidence" value="ECO:0007669"/>
    <property type="project" value="TreeGrafter"/>
</dbReference>
<name>A0A4U1BA88_9GAMM</name>
<dbReference type="Gene3D" id="3.30.980.20">
    <property type="entry name" value="Putative mannosyl-3-phosphoglycerate phosphatase, domain 2"/>
    <property type="match status" value="1"/>
</dbReference>
<evidence type="ECO:0000256" key="1">
    <source>
        <dbReference type="ARBA" id="ARBA00022723"/>
    </source>
</evidence>
<proteinExistence type="predicted"/>
<evidence type="ECO:0000256" key="2">
    <source>
        <dbReference type="ARBA" id="ARBA00022801"/>
    </source>
</evidence>
<dbReference type="PANTHER" id="PTHR10000">
    <property type="entry name" value="PHOSPHOSERINE PHOSPHATASE"/>
    <property type="match status" value="1"/>
</dbReference>
<dbReference type="InterPro" id="IPR023214">
    <property type="entry name" value="HAD_sf"/>
</dbReference>
<evidence type="ECO:0000313" key="5">
    <source>
        <dbReference type="Proteomes" id="UP000305674"/>
    </source>
</evidence>
<dbReference type="InterPro" id="IPR006381">
    <property type="entry name" value="HAD-SF-IIB-MPGP"/>
</dbReference>
<keyword evidence="1" id="KW-0479">Metal-binding</keyword>
<reference evidence="4 5" key="1">
    <citation type="submission" date="2019-04" db="EMBL/GenBank/DDBJ databases">
        <authorList>
            <person name="Hwang J.C."/>
        </authorList>
    </citation>
    <scope>NUCLEOTIDE SEQUENCE [LARGE SCALE GENOMIC DNA]</scope>
    <source>
        <strain evidence="4 5">IMCC35001</strain>
    </source>
</reference>
<dbReference type="SUPFAM" id="SSF56784">
    <property type="entry name" value="HAD-like"/>
    <property type="match status" value="1"/>
</dbReference>
<dbReference type="SFLD" id="SFLDS00003">
    <property type="entry name" value="Haloacid_Dehalogenase"/>
    <property type="match status" value="1"/>
</dbReference>
<keyword evidence="2 4" id="KW-0378">Hydrolase</keyword>
<dbReference type="SFLD" id="SFLDG01140">
    <property type="entry name" value="C2.B:_Phosphomannomutase_and_P"/>
    <property type="match status" value="1"/>
</dbReference>
<comment type="caution">
    <text evidence="4">The sequence shown here is derived from an EMBL/GenBank/DDBJ whole genome shotgun (WGS) entry which is preliminary data.</text>
</comment>
<dbReference type="Proteomes" id="UP000305674">
    <property type="component" value="Unassembled WGS sequence"/>
</dbReference>
<gene>
    <name evidence="4" type="ORF">FCL40_14750</name>
</gene>
<dbReference type="GO" id="GO:0005829">
    <property type="term" value="C:cytosol"/>
    <property type="evidence" value="ECO:0007669"/>
    <property type="project" value="TreeGrafter"/>
</dbReference>
<dbReference type="PANTHER" id="PTHR10000:SF8">
    <property type="entry name" value="HAD SUPERFAMILY HYDROLASE-LIKE, TYPE 3"/>
    <property type="match status" value="1"/>
</dbReference>
<evidence type="ECO:0000256" key="3">
    <source>
        <dbReference type="ARBA" id="ARBA00022842"/>
    </source>
</evidence>
<dbReference type="OrthoDB" id="193379at2"/>
<dbReference type="EMBL" id="SWCI01000012">
    <property type="protein sequence ID" value="TKB47733.1"/>
    <property type="molecule type" value="Genomic_DNA"/>
</dbReference>
<dbReference type="Gene3D" id="3.40.50.1000">
    <property type="entry name" value="HAD superfamily/HAD-like"/>
    <property type="match status" value="1"/>
</dbReference>
<dbReference type="AlphaFoldDB" id="A0A4U1BA88"/>
<dbReference type="Pfam" id="PF08282">
    <property type="entry name" value="Hydrolase_3"/>
    <property type="match status" value="1"/>
</dbReference>
<keyword evidence="3" id="KW-0460">Magnesium</keyword>
<keyword evidence="5" id="KW-1185">Reference proteome</keyword>
<dbReference type="RefSeq" id="WP_136854068.1">
    <property type="nucleotide sequence ID" value="NZ_SWCI01000012.1"/>
</dbReference>
<organism evidence="4 5">
    <name type="scientific">Ferrimonas sediminicola</name>
    <dbReference type="NCBI Taxonomy" id="2569538"/>
    <lineage>
        <taxon>Bacteria</taxon>
        <taxon>Pseudomonadati</taxon>
        <taxon>Pseudomonadota</taxon>
        <taxon>Gammaproteobacteria</taxon>
        <taxon>Alteromonadales</taxon>
        <taxon>Ferrimonadaceae</taxon>
        <taxon>Ferrimonas</taxon>
    </lineage>
</organism>
<dbReference type="NCBIfam" id="TIGR01486">
    <property type="entry name" value="HAD-SF-IIB-MPGP"/>
    <property type="match status" value="1"/>
</dbReference>
<dbReference type="SFLD" id="SFLDG01142">
    <property type="entry name" value="C2.B.2:_Mannosyl-3-phosphoglyc"/>
    <property type="match status" value="1"/>
</dbReference>
<protein>
    <submittedName>
        <fullName evidence="4">HAD-IIB family hydrolase</fullName>
    </submittedName>
</protein>
<sequence length="294" mass="32200">MAPTPKLLVVTDLDGTLLDHHSYSFQPAEPALARLRRLGIPLILNTSKTAAELAPLRRELGTDAPYVVENGAALYWPPPFDALSESDANTDKHNLGATPGAILGHRMQALGASRAQILAALAEIRRDTGLKLEGFSDWNADTLMAHTGLERRAAEQALDRQFSEPLWWQGSEAQLARLQQAAEAYGLRLLMGGRFLHLVGQSDKGRCIEPLRRAYTRQWGLADGAQPKVIALGDGDNDLAMLEAADHPVLVRSPVNPLPELSDACRTRAMVTEGYGPLGWNEAVHRLLDRYRLP</sequence>
<dbReference type="InterPro" id="IPR036412">
    <property type="entry name" value="HAD-like_sf"/>
</dbReference>
<evidence type="ECO:0000313" key="4">
    <source>
        <dbReference type="EMBL" id="TKB47733.1"/>
    </source>
</evidence>
<accession>A0A4U1BA88</accession>